<organism evidence="10 11">
    <name type="scientific">Agrilactobacillus composti DSM 18527 = JCM 14202</name>
    <dbReference type="NCBI Taxonomy" id="1423734"/>
    <lineage>
        <taxon>Bacteria</taxon>
        <taxon>Bacillati</taxon>
        <taxon>Bacillota</taxon>
        <taxon>Bacilli</taxon>
        <taxon>Lactobacillales</taxon>
        <taxon>Lactobacillaceae</taxon>
        <taxon>Agrilactobacillus</taxon>
    </lineage>
</organism>
<dbReference type="FunFam" id="3.40.50.300:FF:000224">
    <property type="entry name" value="Energy-coupling factor transporter ATP-binding protein EcfA"/>
    <property type="match status" value="1"/>
</dbReference>
<dbReference type="PANTHER" id="PTHR43553">
    <property type="entry name" value="HEAVY METAL TRANSPORTER"/>
    <property type="match status" value="1"/>
</dbReference>
<dbReference type="GO" id="GO:0016887">
    <property type="term" value="F:ATP hydrolysis activity"/>
    <property type="evidence" value="ECO:0007669"/>
    <property type="project" value="InterPro"/>
</dbReference>
<evidence type="ECO:0000256" key="8">
    <source>
        <dbReference type="ARBA" id="ARBA00023136"/>
    </source>
</evidence>
<evidence type="ECO:0000313" key="11">
    <source>
        <dbReference type="Proteomes" id="UP000051236"/>
    </source>
</evidence>
<dbReference type="NCBIfam" id="NF010156">
    <property type="entry name" value="PRK13635.1"/>
    <property type="match status" value="1"/>
</dbReference>
<evidence type="ECO:0000259" key="9">
    <source>
        <dbReference type="PROSITE" id="PS50893"/>
    </source>
</evidence>
<dbReference type="NCBIfam" id="TIGR04520">
    <property type="entry name" value="ECF_ATPase_1"/>
    <property type="match status" value="1"/>
</dbReference>
<comment type="similarity">
    <text evidence="2">Belongs to the ABC transporter superfamily.</text>
</comment>
<dbReference type="RefSeq" id="WP_057002821.1">
    <property type="nucleotide sequence ID" value="NZ_AZGA01000070.1"/>
</dbReference>
<keyword evidence="4" id="KW-1003">Cell membrane</keyword>
<evidence type="ECO:0000256" key="3">
    <source>
        <dbReference type="ARBA" id="ARBA00022448"/>
    </source>
</evidence>
<dbReference type="GO" id="GO:0042626">
    <property type="term" value="F:ATPase-coupled transmembrane transporter activity"/>
    <property type="evidence" value="ECO:0007669"/>
    <property type="project" value="TreeGrafter"/>
</dbReference>
<dbReference type="EMBL" id="AZGA01000070">
    <property type="protein sequence ID" value="KRM32597.1"/>
    <property type="molecule type" value="Genomic_DNA"/>
</dbReference>
<dbReference type="PROSITE" id="PS50893">
    <property type="entry name" value="ABC_TRANSPORTER_2"/>
    <property type="match status" value="1"/>
</dbReference>
<keyword evidence="3" id="KW-0813">Transport</keyword>
<dbReference type="Pfam" id="PF00005">
    <property type="entry name" value="ABC_tran"/>
    <property type="match status" value="1"/>
</dbReference>
<name>A0A0R1XSF8_9LACO</name>
<keyword evidence="11" id="KW-1185">Reference proteome</keyword>
<dbReference type="eggNOG" id="COG1122">
    <property type="taxonomic scope" value="Bacteria"/>
</dbReference>
<dbReference type="InterPro" id="IPR027417">
    <property type="entry name" value="P-loop_NTPase"/>
</dbReference>
<evidence type="ECO:0000256" key="4">
    <source>
        <dbReference type="ARBA" id="ARBA00022475"/>
    </source>
</evidence>
<keyword evidence="8" id="KW-0472">Membrane</keyword>
<dbReference type="GO" id="GO:0043190">
    <property type="term" value="C:ATP-binding cassette (ABC) transporter complex"/>
    <property type="evidence" value="ECO:0007669"/>
    <property type="project" value="TreeGrafter"/>
</dbReference>
<evidence type="ECO:0000313" key="10">
    <source>
        <dbReference type="EMBL" id="KRM32597.1"/>
    </source>
</evidence>
<dbReference type="PANTHER" id="PTHR43553:SF24">
    <property type="entry name" value="ENERGY-COUPLING FACTOR TRANSPORTER ATP-BINDING PROTEIN ECFA1"/>
    <property type="match status" value="1"/>
</dbReference>
<dbReference type="PATRIC" id="fig|1423734.3.peg.465"/>
<evidence type="ECO:0000256" key="6">
    <source>
        <dbReference type="ARBA" id="ARBA00022840"/>
    </source>
</evidence>
<dbReference type="InterPro" id="IPR003593">
    <property type="entry name" value="AAA+_ATPase"/>
</dbReference>
<reference evidence="10 11" key="1">
    <citation type="journal article" date="2015" name="Genome Announc.">
        <title>Expanding the biotechnology potential of lactobacilli through comparative genomics of 213 strains and associated genera.</title>
        <authorList>
            <person name="Sun Z."/>
            <person name="Harris H.M."/>
            <person name="McCann A."/>
            <person name="Guo C."/>
            <person name="Argimon S."/>
            <person name="Zhang W."/>
            <person name="Yang X."/>
            <person name="Jeffery I.B."/>
            <person name="Cooney J.C."/>
            <person name="Kagawa T.F."/>
            <person name="Liu W."/>
            <person name="Song Y."/>
            <person name="Salvetti E."/>
            <person name="Wrobel A."/>
            <person name="Rasinkangas P."/>
            <person name="Parkhill J."/>
            <person name="Rea M.C."/>
            <person name="O'Sullivan O."/>
            <person name="Ritari J."/>
            <person name="Douillard F.P."/>
            <person name="Paul Ross R."/>
            <person name="Yang R."/>
            <person name="Briner A.E."/>
            <person name="Felis G.E."/>
            <person name="de Vos W.M."/>
            <person name="Barrangou R."/>
            <person name="Klaenhammer T.R."/>
            <person name="Caufield P.W."/>
            <person name="Cui Y."/>
            <person name="Zhang H."/>
            <person name="O'Toole P.W."/>
        </authorList>
    </citation>
    <scope>NUCLEOTIDE SEQUENCE [LARGE SCALE GENOMIC DNA]</scope>
    <source>
        <strain evidence="10 11">DSM 18527</strain>
    </source>
</reference>
<feature type="domain" description="ABC transporter" evidence="9">
    <location>
        <begin position="4"/>
        <end position="238"/>
    </location>
</feature>
<dbReference type="STRING" id="1423734.FC83_GL000464"/>
<dbReference type="SMART" id="SM00382">
    <property type="entry name" value="AAA"/>
    <property type="match status" value="1"/>
</dbReference>
<sequence length="277" mass="30152">MKSIEVKHLSYRYSADTELVLQDVSFNVAAGQWIAIVGHNGSGKSTLTKNLNGLLAPTSGEVVINGTTLTEDSVWDIRKQIGIVFQNPDNQFVGATVEDDVAFGLENRQIPHDEMHRRVKKALSDVGMADFATREPAHLSGGQKQRVALAGIIAMQPAIIILDEATSMLDPKGRSDVLGIVQALQTRLHVTVLSVTHDLEEAALADQILVLDGGRLQATGTPKEIFSQVDLIQRAGLTLPFVPQLTEDLKTSGITLPETYLSEEELISALWQLHSKM</sequence>
<keyword evidence="6 10" id="KW-0067">ATP-binding</keyword>
<dbReference type="InterPro" id="IPR050095">
    <property type="entry name" value="ECF_ABC_transporter_ATP-bd"/>
</dbReference>
<keyword evidence="7" id="KW-1278">Translocase</keyword>
<proteinExistence type="inferred from homology"/>
<protein>
    <submittedName>
        <fullName evidence="10">Cobalt transporter atp-binding subunit</fullName>
    </submittedName>
</protein>
<dbReference type="InterPro" id="IPR030947">
    <property type="entry name" value="EcfA_1"/>
</dbReference>
<dbReference type="InterPro" id="IPR015856">
    <property type="entry name" value="ABC_transpr_CbiO/EcfA_su"/>
</dbReference>
<dbReference type="Gene3D" id="3.40.50.300">
    <property type="entry name" value="P-loop containing nucleotide triphosphate hydrolases"/>
    <property type="match status" value="1"/>
</dbReference>
<dbReference type="PROSITE" id="PS00211">
    <property type="entry name" value="ABC_TRANSPORTER_1"/>
    <property type="match status" value="1"/>
</dbReference>
<evidence type="ECO:0000256" key="7">
    <source>
        <dbReference type="ARBA" id="ARBA00022967"/>
    </source>
</evidence>
<evidence type="ECO:0000256" key="2">
    <source>
        <dbReference type="ARBA" id="ARBA00005417"/>
    </source>
</evidence>
<dbReference type="CDD" id="cd03225">
    <property type="entry name" value="ABC_cobalt_CbiO_domain1"/>
    <property type="match status" value="1"/>
</dbReference>
<dbReference type="NCBIfam" id="NF010167">
    <property type="entry name" value="PRK13648.1"/>
    <property type="match status" value="1"/>
</dbReference>
<comment type="subcellular location">
    <subcellularLocation>
        <location evidence="1">Cell membrane</location>
        <topology evidence="1">Peripheral membrane protein</topology>
    </subcellularLocation>
</comment>
<keyword evidence="5" id="KW-0547">Nucleotide-binding</keyword>
<dbReference type="InterPro" id="IPR003439">
    <property type="entry name" value="ABC_transporter-like_ATP-bd"/>
</dbReference>
<dbReference type="Proteomes" id="UP000051236">
    <property type="component" value="Unassembled WGS sequence"/>
</dbReference>
<evidence type="ECO:0000256" key="1">
    <source>
        <dbReference type="ARBA" id="ARBA00004202"/>
    </source>
</evidence>
<accession>A0A0R1XSF8</accession>
<dbReference type="GO" id="GO:0005524">
    <property type="term" value="F:ATP binding"/>
    <property type="evidence" value="ECO:0007669"/>
    <property type="project" value="UniProtKB-KW"/>
</dbReference>
<gene>
    <name evidence="10" type="ORF">FC83_GL000464</name>
</gene>
<dbReference type="AlphaFoldDB" id="A0A0R1XSF8"/>
<evidence type="ECO:0000256" key="5">
    <source>
        <dbReference type="ARBA" id="ARBA00022741"/>
    </source>
</evidence>
<dbReference type="SUPFAM" id="SSF52540">
    <property type="entry name" value="P-loop containing nucleoside triphosphate hydrolases"/>
    <property type="match status" value="1"/>
</dbReference>
<comment type="caution">
    <text evidence="10">The sequence shown here is derived from an EMBL/GenBank/DDBJ whole genome shotgun (WGS) entry which is preliminary data.</text>
</comment>
<dbReference type="InterPro" id="IPR017871">
    <property type="entry name" value="ABC_transporter-like_CS"/>
</dbReference>